<accession>A0A9P6CM93</accession>
<dbReference type="AlphaFoldDB" id="A0A9P6CM93"/>
<feature type="signal peptide" evidence="1">
    <location>
        <begin position="1"/>
        <end position="19"/>
    </location>
</feature>
<protein>
    <submittedName>
        <fullName evidence="2">Uncharacterized protein</fullName>
    </submittedName>
</protein>
<keyword evidence="1" id="KW-0732">Signal</keyword>
<name>A0A9P6CM93_9AGAR</name>
<dbReference type="EMBL" id="MU150247">
    <property type="protein sequence ID" value="KAF9465488.1"/>
    <property type="molecule type" value="Genomic_DNA"/>
</dbReference>
<evidence type="ECO:0000313" key="3">
    <source>
        <dbReference type="Proteomes" id="UP000807353"/>
    </source>
</evidence>
<reference evidence="2" key="1">
    <citation type="submission" date="2020-11" db="EMBL/GenBank/DDBJ databases">
        <authorList>
            <consortium name="DOE Joint Genome Institute"/>
            <person name="Ahrendt S."/>
            <person name="Riley R."/>
            <person name="Andreopoulos W."/>
            <person name="Labutti K."/>
            <person name="Pangilinan J."/>
            <person name="Ruiz-Duenas F.J."/>
            <person name="Barrasa J.M."/>
            <person name="Sanchez-Garcia M."/>
            <person name="Camarero S."/>
            <person name="Miyauchi S."/>
            <person name="Serrano A."/>
            <person name="Linde D."/>
            <person name="Babiker R."/>
            <person name="Drula E."/>
            <person name="Ayuso-Fernandez I."/>
            <person name="Pacheco R."/>
            <person name="Padilla G."/>
            <person name="Ferreira P."/>
            <person name="Barriuso J."/>
            <person name="Kellner H."/>
            <person name="Castanera R."/>
            <person name="Alfaro M."/>
            <person name="Ramirez L."/>
            <person name="Pisabarro A.G."/>
            <person name="Kuo A."/>
            <person name="Tritt A."/>
            <person name="Lipzen A."/>
            <person name="He G."/>
            <person name="Yan M."/>
            <person name="Ng V."/>
            <person name="Cullen D."/>
            <person name="Martin F."/>
            <person name="Rosso M.-N."/>
            <person name="Henrissat B."/>
            <person name="Hibbett D."/>
            <person name="Martinez A.T."/>
            <person name="Grigoriev I.V."/>
        </authorList>
    </citation>
    <scope>NUCLEOTIDE SEQUENCE</scope>
    <source>
        <strain evidence="2">CBS 247.69</strain>
    </source>
</reference>
<comment type="caution">
    <text evidence="2">The sequence shown here is derived from an EMBL/GenBank/DDBJ whole genome shotgun (WGS) entry which is preliminary data.</text>
</comment>
<organism evidence="2 3">
    <name type="scientific">Collybia nuda</name>
    <dbReference type="NCBI Taxonomy" id="64659"/>
    <lineage>
        <taxon>Eukaryota</taxon>
        <taxon>Fungi</taxon>
        <taxon>Dikarya</taxon>
        <taxon>Basidiomycota</taxon>
        <taxon>Agaricomycotina</taxon>
        <taxon>Agaricomycetes</taxon>
        <taxon>Agaricomycetidae</taxon>
        <taxon>Agaricales</taxon>
        <taxon>Tricholomatineae</taxon>
        <taxon>Clitocybaceae</taxon>
        <taxon>Collybia</taxon>
    </lineage>
</organism>
<evidence type="ECO:0000256" key="1">
    <source>
        <dbReference type="SAM" id="SignalP"/>
    </source>
</evidence>
<gene>
    <name evidence="2" type="ORF">BDZ94DRAFT_1253928</name>
</gene>
<dbReference type="Proteomes" id="UP000807353">
    <property type="component" value="Unassembled WGS sequence"/>
</dbReference>
<sequence>MQFKYISTLLFLAIVQISAAPSSDASVTLCHSGNDCDAGSTCCSRPLPPNVGTNLPGTCQLIGHCIWDSSSN</sequence>
<evidence type="ECO:0000313" key="2">
    <source>
        <dbReference type="EMBL" id="KAF9465488.1"/>
    </source>
</evidence>
<keyword evidence="3" id="KW-1185">Reference proteome</keyword>
<feature type="chain" id="PRO_5040304728" evidence="1">
    <location>
        <begin position="20"/>
        <end position="72"/>
    </location>
</feature>
<proteinExistence type="predicted"/>